<dbReference type="Proteomes" id="UP000812440">
    <property type="component" value="Chromosome 1"/>
</dbReference>
<protein>
    <submittedName>
        <fullName evidence="1">Uncharacterized protein</fullName>
    </submittedName>
</protein>
<evidence type="ECO:0000313" key="1">
    <source>
        <dbReference type="EMBL" id="KAG8455023.1"/>
    </source>
</evidence>
<keyword evidence="2" id="KW-1185">Reference proteome</keyword>
<dbReference type="AlphaFoldDB" id="A0A8T2KF80"/>
<proteinExistence type="predicted"/>
<gene>
    <name evidence="1" type="ORF">GDO86_001297</name>
</gene>
<comment type="caution">
    <text evidence="1">The sequence shown here is derived from an EMBL/GenBank/DDBJ whole genome shotgun (WGS) entry which is preliminary data.</text>
</comment>
<dbReference type="EMBL" id="JAACNH010000001">
    <property type="protein sequence ID" value="KAG8455023.1"/>
    <property type="molecule type" value="Genomic_DNA"/>
</dbReference>
<accession>A0A8T2KF80</accession>
<sequence length="97" mass="11039">MEFSLPGEYLVFIHIKPPHSKMTDAKKRTAPAPRMPKPTVLSELMYPIVSSTTDPINKRTEPRPMIIIRTCFILVLCVSGSISDLKLYYLSSNKCRK</sequence>
<reference evidence="1" key="1">
    <citation type="thesis" date="2020" institute="ProQuest LLC" country="789 East Eisenhower Parkway, Ann Arbor, MI, USA">
        <title>Comparative Genomics and Chromosome Evolution.</title>
        <authorList>
            <person name="Mudd A.B."/>
        </authorList>
    </citation>
    <scope>NUCLEOTIDE SEQUENCE</scope>
    <source>
        <strain evidence="1">Female2</strain>
        <tissue evidence="1">Blood</tissue>
    </source>
</reference>
<evidence type="ECO:0000313" key="2">
    <source>
        <dbReference type="Proteomes" id="UP000812440"/>
    </source>
</evidence>
<organism evidence="1 2">
    <name type="scientific">Hymenochirus boettgeri</name>
    <name type="common">Congo dwarf clawed frog</name>
    <dbReference type="NCBI Taxonomy" id="247094"/>
    <lineage>
        <taxon>Eukaryota</taxon>
        <taxon>Metazoa</taxon>
        <taxon>Chordata</taxon>
        <taxon>Craniata</taxon>
        <taxon>Vertebrata</taxon>
        <taxon>Euteleostomi</taxon>
        <taxon>Amphibia</taxon>
        <taxon>Batrachia</taxon>
        <taxon>Anura</taxon>
        <taxon>Pipoidea</taxon>
        <taxon>Pipidae</taxon>
        <taxon>Pipinae</taxon>
        <taxon>Hymenochirus</taxon>
    </lineage>
</organism>
<name>A0A8T2KF80_9PIPI</name>